<evidence type="ECO:0000256" key="1">
    <source>
        <dbReference type="SAM" id="Phobius"/>
    </source>
</evidence>
<keyword evidence="1" id="KW-0472">Membrane</keyword>
<gene>
    <name evidence="3" type="primary">LOC111088072</name>
</gene>
<evidence type="ECO:0000313" key="3">
    <source>
        <dbReference type="RefSeq" id="XP_022252661.1"/>
    </source>
</evidence>
<organism evidence="2 3">
    <name type="scientific">Limulus polyphemus</name>
    <name type="common">Atlantic horseshoe crab</name>
    <dbReference type="NCBI Taxonomy" id="6850"/>
    <lineage>
        <taxon>Eukaryota</taxon>
        <taxon>Metazoa</taxon>
        <taxon>Ecdysozoa</taxon>
        <taxon>Arthropoda</taxon>
        <taxon>Chelicerata</taxon>
        <taxon>Merostomata</taxon>
        <taxon>Xiphosura</taxon>
        <taxon>Limulidae</taxon>
        <taxon>Limulus</taxon>
    </lineage>
</organism>
<keyword evidence="1" id="KW-1133">Transmembrane helix</keyword>
<accession>A0ABM1T9V5</accession>
<keyword evidence="1" id="KW-0812">Transmembrane</keyword>
<dbReference type="SUPFAM" id="SSF50965">
    <property type="entry name" value="Galactose oxidase, central domain"/>
    <property type="match status" value="1"/>
</dbReference>
<reference evidence="3" key="1">
    <citation type="submission" date="2025-08" db="UniProtKB">
        <authorList>
            <consortium name="RefSeq"/>
        </authorList>
    </citation>
    <scope>IDENTIFICATION</scope>
    <source>
        <tissue evidence="3">Muscle</tissue>
    </source>
</reference>
<evidence type="ECO:0000313" key="2">
    <source>
        <dbReference type="Proteomes" id="UP000694941"/>
    </source>
</evidence>
<dbReference type="GeneID" id="111088072"/>
<dbReference type="Proteomes" id="UP000694941">
    <property type="component" value="Unplaced"/>
</dbReference>
<name>A0ABM1T9V5_LIMPO</name>
<proteinExistence type="predicted"/>
<feature type="transmembrane region" description="Helical" evidence="1">
    <location>
        <begin position="444"/>
        <end position="467"/>
    </location>
</feature>
<keyword evidence="2" id="KW-1185">Reference proteome</keyword>
<protein>
    <submittedName>
        <fullName evidence="3">Uncharacterized protein LOC111088072</fullName>
    </submittedName>
</protein>
<sequence length="496" mass="56515">MADDSPQYKLLTAMIIVITSPLVITLTSKTSTEDAVVPQRSHPTVPCNLHPLSGWTDGNTRFYGISDQNLWLYDSTMGVWDHVSLPNKTREESSSWRVRCEHEHYLVVDNLDEAFVLQMSSSQWHQVPISNISSSHLTWCLGGHFIAMDLYTGSVYRLNFKKARWETDQGIANFYYNETESDVIGLSWSENHAQVLYLWLKDLSSDAQSLWTANYSTTNISFIQVDEWEYENITVHLESLVTWITDRVLWVWGRGQEEEEIWKLDPESSHWEQVPIKYEDSQDNRFPSLNRTVTAWTENGKLCVLSTQAECKNNLFDGEIWCLHTSGLESTNFPTTVSQDSVALPTQITSSDEYLSSNDSHSRGTQVVTPLLSTVPLSNPTPTNTEAPSTPYYSKESYVSWHPGLQRTRNVSNIEVLYREETFKPKMDVSTATRSSWHQQHSTVFGSVVFFGTSLTIFGVVGIVWCVRRCVHFPKDALLLRDPPSVRYTAIPDAQA</sequence>
<dbReference type="InterPro" id="IPR011043">
    <property type="entry name" value="Gal_Oxase/kelch_b-propeller"/>
</dbReference>
<dbReference type="RefSeq" id="XP_022252661.1">
    <property type="nucleotide sequence ID" value="XM_022396953.1"/>
</dbReference>